<organism evidence="1 2">
    <name type="scientific">Maioricimonas rarisocia</name>
    <dbReference type="NCBI Taxonomy" id="2528026"/>
    <lineage>
        <taxon>Bacteria</taxon>
        <taxon>Pseudomonadati</taxon>
        <taxon>Planctomycetota</taxon>
        <taxon>Planctomycetia</taxon>
        <taxon>Planctomycetales</taxon>
        <taxon>Planctomycetaceae</taxon>
        <taxon>Maioricimonas</taxon>
    </lineage>
</organism>
<reference evidence="1 2" key="1">
    <citation type="submission" date="2019-02" db="EMBL/GenBank/DDBJ databases">
        <title>Deep-cultivation of Planctomycetes and their phenomic and genomic characterization uncovers novel biology.</title>
        <authorList>
            <person name="Wiegand S."/>
            <person name="Jogler M."/>
            <person name="Boedeker C."/>
            <person name="Pinto D."/>
            <person name="Vollmers J."/>
            <person name="Rivas-Marin E."/>
            <person name="Kohn T."/>
            <person name="Peeters S.H."/>
            <person name="Heuer A."/>
            <person name="Rast P."/>
            <person name="Oberbeckmann S."/>
            <person name="Bunk B."/>
            <person name="Jeske O."/>
            <person name="Meyerdierks A."/>
            <person name="Storesund J.E."/>
            <person name="Kallscheuer N."/>
            <person name="Luecker S."/>
            <person name="Lage O.M."/>
            <person name="Pohl T."/>
            <person name="Merkel B.J."/>
            <person name="Hornburger P."/>
            <person name="Mueller R.-W."/>
            <person name="Bruemmer F."/>
            <person name="Labrenz M."/>
            <person name="Spormann A.M."/>
            <person name="Op den Camp H."/>
            <person name="Overmann J."/>
            <person name="Amann R."/>
            <person name="Jetten M.S.M."/>
            <person name="Mascher T."/>
            <person name="Medema M.H."/>
            <person name="Devos D.P."/>
            <person name="Kaster A.-K."/>
            <person name="Ovreas L."/>
            <person name="Rohde M."/>
            <person name="Galperin M.Y."/>
            <person name="Jogler C."/>
        </authorList>
    </citation>
    <scope>NUCLEOTIDE SEQUENCE [LARGE SCALE GENOMIC DNA]</scope>
    <source>
        <strain evidence="1 2">Mal4</strain>
    </source>
</reference>
<dbReference type="Pfam" id="PF13711">
    <property type="entry name" value="DUF4160"/>
    <property type="match status" value="1"/>
</dbReference>
<proteinExistence type="predicted"/>
<evidence type="ECO:0000313" key="2">
    <source>
        <dbReference type="Proteomes" id="UP000320496"/>
    </source>
</evidence>
<dbReference type="InterPro" id="IPR025427">
    <property type="entry name" value="DUF4160"/>
</dbReference>
<dbReference type="AlphaFoldDB" id="A0A517Z189"/>
<gene>
    <name evidence="1" type="ORF">Mal4_05190</name>
</gene>
<sequence length="86" mass="10101">MATVEAFAIAGLKIWFWSNDHEPPHFHAKRDGEWEVKMHFLFDPSEMVEVCWSKKRPSSRTLKDLTALADQHRAELLEQWESIHGI</sequence>
<dbReference type="Proteomes" id="UP000320496">
    <property type="component" value="Chromosome"/>
</dbReference>
<dbReference type="RefSeq" id="WP_145366920.1">
    <property type="nucleotide sequence ID" value="NZ_CP036275.1"/>
</dbReference>
<accession>A0A517Z189</accession>
<dbReference type="EMBL" id="CP036275">
    <property type="protein sequence ID" value="QDU36235.1"/>
    <property type="molecule type" value="Genomic_DNA"/>
</dbReference>
<name>A0A517Z189_9PLAN</name>
<evidence type="ECO:0008006" key="3">
    <source>
        <dbReference type="Google" id="ProtNLM"/>
    </source>
</evidence>
<evidence type="ECO:0000313" key="1">
    <source>
        <dbReference type="EMBL" id="QDU36235.1"/>
    </source>
</evidence>
<dbReference type="KEGG" id="mri:Mal4_05190"/>
<protein>
    <recommendedName>
        <fullName evidence="3">DUF4160 domain-containing protein</fullName>
    </recommendedName>
</protein>
<keyword evidence="2" id="KW-1185">Reference proteome</keyword>
<dbReference type="OrthoDB" id="122670at2"/>